<proteinExistence type="inferred from homology"/>
<dbReference type="GO" id="GO:0004575">
    <property type="term" value="F:sucrose alpha-glucosidase activity"/>
    <property type="evidence" value="ECO:0007669"/>
    <property type="project" value="TreeGrafter"/>
</dbReference>
<dbReference type="PANTHER" id="PTHR10357">
    <property type="entry name" value="ALPHA-AMYLASE FAMILY MEMBER"/>
    <property type="match status" value="1"/>
</dbReference>
<dbReference type="PANTHER" id="PTHR10357:SF179">
    <property type="entry name" value="NEUTRAL AND BASIC AMINO ACID TRANSPORT PROTEIN RBAT"/>
    <property type="match status" value="1"/>
</dbReference>
<dbReference type="OrthoDB" id="1740265at2759"/>
<dbReference type="InterPro" id="IPR045857">
    <property type="entry name" value="O16G_dom_2"/>
</dbReference>
<evidence type="ECO:0000313" key="6">
    <source>
        <dbReference type="EMBL" id="CUS21327.1"/>
    </source>
</evidence>
<evidence type="ECO:0000256" key="2">
    <source>
        <dbReference type="ARBA" id="ARBA00022801"/>
    </source>
</evidence>
<evidence type="ECO:0000256" key="4">
    <source>
        <dbReference type="ARBA" id="ARBA00026248"/>
    </source>
</evidence>
<dbReference type="FunFam" id="3.20.20.80:FF:000087">
    <property type="entry name" value="Oligo-1,6-glucosidase IMA1"/>
    <property type="match status" value="1"/>
</dbReference>
<sequence>MSAIDKWWKEATVYQIYPASFYDSNGDGWGDLPGITAKLPYLKQLGVDAVWICPFYDSPQQDMGYDISDYEKVWPRYGTNEDCFRLISEAHAVGIRVVVDLVINHCSSEHAWFRESRSSKTSAKRDWFIWRPAKGFTADGKPIPPNNWSSFFGGSAWEWDEHTQEFYLRLFASGQPDFNWELSEVREAIYESAAGFWLDHGVDGFRIDTAGLYSKIEGLPDAEVRDATNDHQHPGHNTQNGPRIHEFHKEMRAFFDKRTAGRADEIFTVGEVGKCDMAGLLQYTSEQEREMSQLFNFAHTECGLGTHFRYHVQPFTLKQWKLGIAASFLFANRTDSWSTVYLENHDQPRSVTRFGDDSPEWRQVSAKLLAILEVALTGTLYVYQGQELGQINNHGWTLDQYQDVDMITHRNIIAKRYGEDSVEMAKFAQGIALLSRDHSRTPFPWTSREPDAGFSAVRQSGVKPWISMNDSFRDGINAEDELNDPNSVFHFWRAALRIRKQHKDVLVYGQDFEFVDLNNPDLFMFTKKSRDGAKTLFAALNFSSEDREFPHPNEDATYKAFFGNYDLGSAEERILRPWEGRLFFVE</sequence>
<evidence type="ECO:0000313" key="7">
    <source>
        <dbReference type="Proteomes" id="UP000236544"/>
    </source>
</evidence>
<dbReference type="AlphaFoldDB" id="A0A0P1KP95"/>
<dbReference type="SMART" id="SM00642">
    <property type="entry name" value="Aamy"/>
    <property type="match status" value="1"/>
</dbReference>
<dbReference type="GO" id="GO:0000025">
    <property type="term" value="P:maltose catabolic process"/>
    <property type="evidence" value="ECO:0007669"/>
    <property type="project" value="TreeGrafter"/>
</dbReference>
<dbReference type="FunFam" id="3.20.20.80:FF:000064">
    <property type="entry name" value="Oligo-1,6-glucosidase"/>
    <property type="match status" value="1"/>
</dbReference>
<dbReference type="InterPro" id="IPR006047">
    <property type="entry name" value="GH13_cat_dom"/>
</dbReference>
<dbReference type="SUPFAM" id="SSF51011">
    <property type="entry name" value="Glycosyl hydrolase domain"/>
    <property type="match status" value="1"/>
</dbReference>
<dbReference type="Proteomes" id="UP000236544">
    <property type="component" value="Unassembled WGS sequence"/>
</dbReference>
<evidence type="ECO:0000256" key="3">
    <source>
        <dbReference type="ARBA" id="ARBA00023295"/>
    </source>
</evidence>
<accession>A0A0P1KP95</accession>
<reference evidence="7" key="1">
    <citation type="submission" date="2015-10" db="EMBL/GenBank/DDBJ databases">
        <authorList>
            <person name="Devillers H."/>
        </authorList>
    </citation>
    <scope>NUCLEOTIDE SEQUENCE [LARGE SCALE GENOMIC DNA]</scope>
</reference>
<feature type="domain" description="Glycosyl hydrolase family 13 catalytic" evidence="5">
    <location>
        <begin position="15"/>
        <end position="440"/>
    </location>
</feature>
<dbReference type="SUPFAM" id="SSF51445">
    <property type="entry name" value="(Trans)glycosidases"/>
    <property type="match status" value="1"/>
</dbReference>
<dbReference type="Pfam" id="PF00128">
    <property type="entry name" value="Alpha-amylase"/>
    <property type="match status" value="1"/>
</dbReference>
<keyword evidence="2" id="KW-0378">Hydrolase</keyword>
<dbReference type="GO" id="GO:0005987">
    <property type="term" value="P:sucrose catabolic process"/>
    <property type="evidence" value="ECO:0007669"/>
    <property type="project" value="TreeGrafter"/>
</dbReference>
<evidence type="ECO:0000256" key="1">
    <source>
        <dbReference type="ARBA" id="ARBA00008061"/>
    </source>
</evidence>
<organism evidence="6 7">
    <name type="scientific">Lachancea quebecensis</name>
    <dbReference type="NCBI Taxonomy" id="1654605"/>
    <lineage>
        <taxon>Eukaryota</taxon>
        <taxon>Fungi</taxon>
        <taxon>Dikarya</taxon>
        <taxon>Ascomycota</taxon>
        <taxon>Saccharomycotina</taxon>
        <taxon>Saccharomycetes</taxon>
        <taxon>Saccharomycetales</taxon>
        <taxon>Saccharomycetaceae</taxon>
        <taxon>Lachancea</taxon>
    </lineage>
</organism>
<dbReference type="InterPro" id="IPR017853">
    <property type="entry name" value="GH"/>
</dbReference>
<keyword evidence="3" id="KW-0326">Glycosidase</keyword>
<evidence type="ECO:0000259" key="5">
    <source>
        <dbReference type="SMART" id="SM00642"/>
    </source>
</evidence>
<keyword evidence="7" id="KW-1185">Reference proteome</keyword>
<dbReference type="InterPro" id="IPR013780">
    <property type="entry name" value="Glyco_hydro_b"/>
</dbReference>
<dbReference type="FunFam" id="3.90.400.10:FF:000004">
    <property type="entry name" value="Oligo-1,6-glucosidase"/>
    <property type="match status" value="1"/>
</dbReference>
<dbReference type="GO" id="GO:0033934">
    <property type="term" value="F:glucan 1,4-alpha-maltotriohydrolase activity"/>
    <property type="evidence" value="ECO:0007669"/>
    <property type="project" value="TreeGrafter"/>
</dbReference>
<dbReference type="Gene3D" id="3.20.20.80">
    <property type="entry name" value="Glycosidases"/>
    <property type="match status" value="1"/>
</dbReference>
<keyword evidence="4" id="KW-0462">Maltose metabolism</keyword>
<dbReference type="GO" id="GO:0004574">
    <property type="term" value="F:oligo-1,6-glucosidase activity"/>
    <property type="evidence" value="ECO:0007669"/>
    <property type="project" value="TreeGrafter"/>
</dbReference>
<dbReference type="Gene3D" id="3.90.400.10">
    <property type="entry name" value="Oligo-1,6-glucosidase, Domain 2"/>
    <property type="match status" value="1"/>
</dbReference>
<dbReference type="Gene3D" id="2.60.40.1180">
    <property type="entry name" value="Golgi alpha-mannosidase II"/>
    <property type="match status" value="1"/>
</dbReference>
<dbReference type="GO" id="GO:0004556">
    <property type="term" value="F:alpha-amylase activity"/>
    <property type="evidence" value="ECO:0007669"/>
    <property type="project" value="TreeGrafter"/>
</dbReference>
<dbReference type="EMBL" id="LN890542">
    <property type="protein sequence ID" value="CUS21327.1"/>
    <property type="molecule type" value="Genomic_DNA"/>
</dbReference>
<protein>
    <submittedName>
        <fullName evidence="6">LAQU0S02e11166g1_1</fullName>
    </submittedName>
</protein>
<dbReference type="CDD" id="cd11333">
    <property type="entry name" value="AmyAc_SI_OligoGlu_DGase"/>
    <property type="match status" value="1"/>
</dbReference>
<gene>
    <name evidence="6" type="ORF">LAQU0_S02e11166g</name>
</gene>
<comment type="similarity">
    <text evidence="1">Belongs to the glycosyl hydrolase 13 family.</text>
</comment>
<name>A0A0P1KP95_9SACH</name>